<organism evidence="1 2">
    <name type="scientific">Rotaria sordida</name>
    <dbReference type="NCBI Taxonomy" id="392033"/>
    <lineage>
        <taxon>Eukaryota</taxon>
        <taxon>Metazoa</taxon>
        <taxon>Spiralia</taxon>
        <taxon>Gnathifera</taxon>
        <taxon>Rotifera</taxon>
        <taxon>Eurotatoria</taxon>
        <taxon>Bdelloidea</taxon>
        <taxon>Philodinida</taxon>
        <taxon>Philodinidae</taxon>
        <taxon>Rotaria</taxon>
    </lineage>
</organism>
<comment type="caution">
    <text evidence="1">The sequence shown here is derived from an EMBL/GenBank/DDBJ whole genome shotgun (WGS) entry which is preliminary data.</text>
</comment>
<name>A0A820HF70_9BILA</name>
<protein>
    <submittedName>
        <fullName evidence="1">Uncharacterized protein</fullName>
    </submittedName>
</protein>
<sequence>MKLWLTKNKNYQILSKCVELDIPPKTIDKVDFSFKIDESIISQDEAQTIYNKMPARENEILSNEIKGIVERFLQENDDEFDAEPAYAAFKQYHEL</sequence>
<evidence type="ECO:0000313" key="1">
    <source>
        <dbReference type="EMBL" id="CAF4290217.1"/>
    </source>
</evidence>
<evidence type="ECO:0000313" key="2">
    <source>
        <dbReference type="Proteomes" id="UP000663823"/>
    </source>
</evidence>
<reference evidence="1" key="1">
    <citation type="submission" date="2021-02" db="EMBL/GenBank/DDBJ databases">
        <authorList>
            <person name="Nowell W R."/>
        </authorList>
    </citation>
    <scope>NUCLEOTIDE SEQUENCE</scope>
</reference>
<dbReference type="AlphaFoldDB" id="A0A820HF70"/>
<dbReference type="EMBL" id="CAJOAX010043798">
    <property type="protein sequence ID" value="CAF4290217.1"/>
    <property type="molecule type" value="Genomic_DNA"/>
</dbReference>
<gene>
    <name evidence="1" type="ORF">OTI717_LOCUS41709</name>
</gene>
<proteinExistence type="predicted"/>
<dbReference type="Proteomes" id="UP000663823">
    <property type="component" value="Unassembled WGS sequence"/>
</dbReference>
<accession>A0A820HF70</accession>